<gene>
    <name evidence="7" type="ORF">NLI96_g1724</name>
</gene>
<dbReference type="SUPFAM" id="SSF50630">
    <property type="entry name" value="Acid proteases"/>
    <property type="match status" value="1"/>
</dbReference>
<feature type="signal peptide" evidence="5">
    <location>
        <begin position="1"/>
        <end position="18"/>
    </location>
</feature>
<keyword evidence="4" id="KW-0645">Protease</keyword>
<evidence type="ECO:0000256" key="1">
    <source>
        <dbReference type="ARBA" id="ARBA00007447"/>
    </source>
</evidence>
<dbReference type="PANTHER" id="PTHR47966">
    <property type="entry name" value="BETA-SITE APP-CLEAVING ENZYME, ISOFORM A-RELATED"/>
    <property type="match status" value="1"/>
</dbReference>
<accession>A0AAD5VBJ9</accession>
<keyword evidence="4" id="KW-0378">Hydrolase</keyword>
<keyword evidence="2 4" id="KW-0064">Aspartyl protease</keyword>
<dbReference type="CDD" id="cd05471">
    <property type="entry name" value="pepsin_like"/>
    <property type="match status" value="1"/>
</dbReference>
<dbReference type="GO" id="GO:0004190">
    <property type="term" value="F:aspartic-type endopeptidase activity"/>
    <property type="evidence" value="ECO:0007669"/>
    <property type="project" value="UniProtKB-KW"/>
</dbReference>
<dbReference type="AlphaFoldDB" id="A0AAD5VBJ9"/>
<keyword evidence="5" id="KW-0732">Signal</keyword>
<reference evidence="7" key="1">
    <citation type="submission" date="2022-07" db="EMBL/GenBank/DDBJ databases">
        <title>Genome Sequence of Physisporinus lineatus.</title>
        <authorList>
            <person name="Buettner E."/>
        </authorList>
    </citation>
    <scope>NUCLEOTIDE SEQUENCE</scope>
    <source>
        <strain evidence="7">VT162</strain>
    </source>
</reference>
<dbReference type="PANTHER" id="PTHR47966:SF74">
    <property type="entry name" value="AGR407CP"/>
    <property type="match status" value="1"/>
</dbReference>
<name>A0AAD5VBJ9_9APHY</name>
<evidence type="ECO:0000256" key="4">
    <source>
        <dbReference type="RuleBase" id="RU000454"/>
    </source>
</evidence>
<comment type="caution">
    <text evidence="7">The sequence shown here is derived from an EMBL/GenBank/DDBJ whole genome shotgun (WGS) entry which is preliminary data.</text>
</comment>
<evidence type="ECO:0000256" key="3">
    <source>
        <dbReference type="PIRSR" id="PIRSR601461-1"/>
    </source>
</evidence>
<feature type="domain" description="Peptidase A1" evidence="6">
    <location>
        <begin position="83"/>
        <end position="402"/>
    </location>
</feature>
<evidence type="ECO:0000313" key="7">
    <source>
        <dbReference type="EMBL" id="KAJ3490046.1"/>
    </source>
</evidence>
<proteinExistence type="inferred from homology"/>
<feature type="active site" evidence="3">
    <location>
        <position position="101"/>
    </location>
</feature>
<evidence type="ECO:0000313" key="8">
    <source>
        <dbReference type="Proteomes" id="UP001212997"/>
    </source>
</evidence>
<dbReference type="PRINTS" id="PR00792">
    <property type="entry name" value="PEPSIN"/>
</dbReference>
<dbReference type="InterPro" id="IPR001969">
    <property type="entry name" value="Aspartic_peptidase_AS"/>
</dbReference>
<dbReference type="InterPro" id="IPR033121">
    <property type="entry name" value="PEPTIDASE_A1"/>
</dbReference>
<dbReference type="PROSITE" id="PS51767">
    <property type="entry name" value="PEPTIDASE_A1"/>
    <property type="match status" value="1"/>
</dbReference>
<protein>
    <recommendedName>
        <fullName evidence="6">Peptidase A1 domain-containing protein</fullName>
    </recommendedName>
</protein>
<dbReference type="Proteomes" id="UP001212997">
    <property type="component" value="Unassembled WGS sequence"/>
</dbReference>
<comment type="similarity">
    <text evidence="1 4">Belongs to the peptidase A1 family.</text>
</comment>
<dbReference type="Pfam" id="PF00026">
    <property type="entry name" value="Asp"/>
    <property type="match status" value="1"/>
</dbReference>
<organism evidence="7 8">
    <name type="scientific">Meripilus lineatus</name>
    <dbReference type="NCBI Taxonomy" id="2056292"/>
    <lineage>
        <taxon>Eukaryota</taxon>
        <taxon>Fungi</taxon>
        <taxon>Dikarya</taxon>
        <taxon>Basidiomycota</taxon>
        <taxon>Agaricomycotina</taxon>
        <taxon>Agaricomycetes</taxon>
        <taxon>Polyporales</taxon>
        <taxon>Meripilaceae</taxon>
        <taxon>Meripilus</taxon>
    </lineage>
</organism>
<evidence type="ECO:0000256" key="5">
    <source>
        <dbReference type="SAM" id="SignalP"/>
    </source>
</evidence>
<dbReference type="Gene3D" id="2.40.70.10">
    <property type="entry name" value="Acid Proteases"/>
    <property type="match status" value="2"/>
</dbReference>
<feature type="active site" evidence="3">
    <location>
        <position position="284"/>
    </location>
</feature>
<dbReference type="EMBL" id="JANAWD010000034">
    <property type="protein sequence ID" value="KAJ3490046.1"/>
    <property type="molecule type" value="Genomic_DNA"/>
</dbReference>
<dbReference type="GO" id="GO:0006508">
    <property type="term" value="P:proteolysis"/>
    <property type="evidence" value="ECO:0007669"/>
    <property type="project" value="UniProtKB-KW"/>
</dbReference>
<keyword evidence="8" id="KW-1185">Reference proteome</keyword>
<evidence type="ECO:0000259" key="6">
    <source>
        <dbReference type="PROSITE" id="PS51767"/>
    </source>
</evidence>
<dbReference type="InterPro" id="IPR001461">
    <property type="entry name" value="Aspartic_peptidase_A1"/>
</dbReference>
<dbReference type="InterPro" id="IPR021109">
    <property type="entry name" value="Peptidase_aspartic_dom_sf"/>
</dbReference>
<feature type="chain" id="PRO_5041922000" description="Peptidase A1 domain-containing protein" evidence="5">
    <location>
        <begin position="19"/>
        <end position="411"/>
    </location>
</feature>
<sequence length="411" mass="43526">MLATVSFALLLASLRVLASPIVVRDSPITLPVARRVNATGAANLVKMEQARARALSNRSTAAKFHTNELPSYSIPATNQFVEYVVTVGVGSPPTDYLLVVDTGSSNTWIGNGKKYIKTATAIDTKQSLDVEYGSGIMLGEEWLDEVHLTPGITLTNQSIGAALIAIGFDGVNGVLGIGPQALTYNTLFPNSTSTITTVTGNAFLQGFIDQNMVGISFEPTNTNESVTNGQLTFGGVDATKYTGELTYVPVTTTQPAGAYFGINQTISYGSESVPILPSLAGIVDTGTTLFLLPTDVIAKYQQVTGAQMDQNVGLLSLTPDQFANLESLFVNIGGQTFEFTPTAQAFPRSLNAAFGGSDDLVYLVVADIGYESGSGLDFINGMTFLERFYTVYDAGTHRFGIATTASTYATN</sequence>
<evidence type="ECO:0000256" key="2">
    <source>
        <dbReference type="ARBA" id="ARBA00022750"/>
    </source>
</evidence>
<dbReference type="PROSITE" id="PS00141">
    <property type="entry name" value="ASP_PROTEASE"/>
    <property type="match status" value="2"/>
</dbReference>
<dbReference type="InterPro" id="IPR034164">
    <property type="entry name" value="Pepsin-like_dom"/>
</dbReference>